<proteinExistence type="predicted"/>
<organism evidence="2">
    <name type="scientific">Sipha flava</name>
    <name type="common">yellow sugarcane aphid</name>
    <dbReference type="NCBI Taxonomy" id="143950"/>
    <lineage>
        <taxon>Eukaryota</taxon>
        <taxon>Metazoa</taxon>
        <taxon>Ecdysozoa</taxon>
        <taxon>Arthropoda</taxon>
        <taxon>Hexapoda</taxon>
        <taxon>Insecta</taxon>
        <taxon>Pterygota</taxon>
        <taxon>Neoptera</taxon>
        <taxon>Paraneoptera</taxon>
        <taxon>Hemiptera</taxon>
        <taxon>Sternorrhyncha</taxon>
        <taxon>Aphidomorpha</taxon>
        <taxon>Aphidoidea</taxon>
        <taxon>Aphididae</taxon>
        <taxon>Sipha</taxon>
    </lineage>
</organism>
<dbReference type="GO" id="GO:0003676">
    <property type="term" value="F:nucleic acid binding"/>
    <property type="evidence" value="ECO:0007669"/>
    <property type="project" value="InterPro"/>
</dbReference>
<dbReference type="AlphaFoldDB" id="A0A2S2R7L4"/>
<evidence type="ECO:0000313" key="2">
    <source>
        <dbReference type="EMBL" id="MBY86009.1"/>
    </source>
</evidence>
<dbReference type="EMBL" id="GGMS01016806">
    <property type="protein sequence ID" value="MBY86009.1"/>
    <property type="molecule type" value="Transcribed_RNA"/>
</dbReference>
<dbReference type="InterPro" id="IPR038717">
    <property type="entry name" value="Tc1-like_DDE_dom"/>
</dbReference>
<reference evidence="2" key="1">
    <citation type="submission" date="2018-04" db="EMBL/GenBank/DDBJ databases">
        <title>Transcriptome assembly of Sipha flava.</title>
        <authorList>
            <person name="Scully E.D."/>
            <person name="Geib S.M."/>
            <person name="Palmer N.A."/>
            <person name="Koch K."/>
            <person name="Bradshaw J."/>
            <person name="Heng-Moss T."/>
            <person name="Sarath G."/>
        </authorList>
    </citation>
    <scope>NUCLEOTIDE SEQUENCE</scope>
</reference>
<sequence>MDQYIYLDNLRNNLKCSVDKLSLGISFIFQQDNDPKHTEKRVKEWLIYNVPKQLHTPPQSPDMNPIEHLWDEIERKIRTHNVRNKQQLKNAIFTEWNANDRKSLKN</sequence>
<evidence type="ECO:0000259" key="1">
    <source>
        <dbReference type="Pfam" id="PF13358"/>
    </source>
</evidence>
<gene>
    <name evidence="2" type="primary">TCB2</name>
    <name evidence="2" type="ORF">g.105650</name>
</gene>
<accession>A0A2S2R7L4</accession>
<dbReference type="InterPro" id="IPR036397">
    <property type="entry name" value="RNaseH_sf"/>
</dbReference>
<name>A0A2S2R7L4_9HEMI</name>
<dbReference type="Pfam" id="PF13358">
    <property type="entry name" value="DDE_3"/>
    <property type="match status" value="1"/>
</dbReference>
<dbReference type="Gene3D" id="3.30.420.10">
    <property type="entry name" value="Ribonuclease H-like superfamily/Ribonuclease H"/>
    <property type="match status" value="1"/>
</dbReference>
<feature type="domain" description="Tc1-like transposase DDE" evidence="1">
    <location>
        <begin position="31"/>
        <end position="89"/>
    </location>
</feature>
<protein>
    <submittedName>
        <fullName evidence="2">Transposable element Tcb2 transposase</fullName>
    </submittedName>
</protein>